<evidence type="ECO:0000313" key="1">
    <source>
        <dbReference type="EMBL" id="CAD7399555.1"/>
    </source>
</evidence>
<accession>A0A7R9CN72</accession>
<dbReference type="AlphaFoldDB" id="A0A7R9CN72"/>
<proteinExistence type="predicted"/>
<name>A0A7R9CN72_TIMPO</name>
<reference evidence="1" key="1">
    <citation type="submission" date="2020-11" db="EMBL/GenBank/DDBJ databases">
        <authorList>
            <person name="Tran Van P."/>
        </authorList>
    </citation>
    <scope>NUCLEOTIDE SEQUENCE</scope>
</reference>
<protein>
    <submittedName>
        <fullName evidence="1">Uncharacterized protein</fullName>
    </submittedName>
</protein>
<organism evidence="1">
    <name type="scientific">Timema poppense</name>
    <name type="common">Walking stick</name>
    <dbReference type="NCBI Taxonomy" id="170557"/>
    <lineage>
        <taxon>Eukaryota</taxon>
        <taxon>Metazoa</taxon>
        <taxon>Ecdysozoa</taxon>
        <taxon>Arthropoda</taxon>
        <taxon>Hexapoda</taxon>
        <taxon>Insecta</taxon>
        <taxon>Pterygota</taxon>
        <taxon>Neoptera</taxon>
        <taxon>Polyneoptera</taxon>
        <taxon>Phasmatodea</taxon>
        <taxon>Timematodea</taxon>
        <taxon>Timematoidea</taxon>
        <taxon>Timematidae</taxon>
        <taxon>Timema</taxon>
    </lineage>
</organism>
<sequence>MFLSPPMIMLKKEKPMMSVTAIIQGAQAQQHWRGLARLVIANCGCITAEEKLTLPRVWPRWNDG</sequence>
<dbReference type="EMBL" id="OD000858">
    <property type="protein sequence ID" value="CAD7399555.1"/>
    <property type="molecule type" value="Genomic_DNA"/>
</dbReference>
<gene>
    <name evidence="1" type="ORF">TPSB3V08_LOCUS2199</name>
</gene>